<gene>
    <name evidence="2" type="ORF">PV327_001244</name>
</gene>
<dbReference type="EMBL" id="JAQQBR010000001">
    <property type="protein sequence ID" value="KAK0183177.1"/>
    <property type="molecule type" value="Genomic_DNA"/>
</dbReference>
<keyword evidence="3" id="KW-1185">Reference proteome</keyword>
<reference evidence="2" key="1">
    <citation type="journal article" date="2023" name="bioRxiv">
        <title>Scaffold-level genome assemblies of two parasitoid biocontrol wasps reveal the parthenogenesis mechanism and an associated novel virus.</title>
        <authorList>
            <person name="Inwood S."/>
            <person name="Skelly J."/>
            <person name="Guhlin J."/>
            <person name="Harrop T."/>
            <person name="Goldson S."/>
            <person name="Dearden P."/>
        </authorList>
    </citation>
    <scope>NUCLEOTIDE SEQUENCE</scope>
    <source>
        <strain evidence="2">Lincoln</strain>
        <tissue evidence="2">Whole body</tissue>
    </source>
</reference>
<feature type="region of interest" description="Disordered" evidence="1">
    <location>
        <begin position="666"/>
        <end position="711"/>
    </location>
</feature>
<evidence type="ECO:0000256" key="1">
    <source>
        <dbReference type="SAM" id="MobiDB-lite"/>
    </source>
</evidence>
<feature type="compositionally biased region" description="Basic and acidic residues" evidence="1">
    <location>
        <begin position="692"/>
        <end position="711"/>
    </location>
</feature>
<comment type="caution">
    <text evidence="2">The sequence shown here is derived from an EMBL/GenBank/DDBJ whole genome shotgun (WGS) entry which is preliminary data.</text>
</comment>
<feature type="region of interest" description="Disordered" evidence="1">
    <location>
        <begin position="512"/>
        <end position="531"/>
    </location>
</feature>
<reference evidence="2" key="2">
    <citation type="submission" date="2023-03" db="EMBL/GenBank/DDBJ databases">
        <authorList>
            <person name="Inwood S.N."/>
            <person name="Skelly J.G."/>
            <person name="Guhlin J."/>
            <person name="Harrop T.W.R."/>
            <person name="Goldson S.G."/>
            <person name="Dearden P.K."/>
        </authorList>
    </citation>
    <scope>NUCLEOTIDE SEQUENCE</scope>
    <source>
        <strain evidence="2">Lincoln</strain>
        <tissue evidence="2">Whole body</tissue>
    </source>
</reference>
<dbReference type="Proteomes" id="UP001168972">
    <property type="component" value="Unassembled WGS sequence"/>
</dbReference>
<feature type="region of interest" description="Disordered" evidence="1">
    <location>
        <begin position="357"/>
        <end position="381"/>
    </location>
</feature>
<organism evidence="2 3">
    <name type="scientific">Microctonus hyperodae</name>
    <name type="common">Parasitoid wasp</name>
    <dbReference type="NCBI Taxonomy" id="165561"/>
    <lineage>
        <taxon>Eukaryota</taxon>
        <taxon>Metazoa</taxon>
        <taxon>Ecdysozoa</taxon>
        <taxon>Arthropoda</taxon>
        <taxon>Hexapoda</taxon>
        <taxon>Insecta</taxon>
        <taxon>Pterygota</taxon>
        <taxon>Neoptera</taxon>
        <taxon>Endopterygota</taxon>
        <taxon>Hymenoptera</taxon>
        <taxon>Apocrita</taxon>
        <taxon>Ichneumonoidea</taxon>
        <taxon>Braconidae</taxon>
        <taxon>Euphorinae</taxon>
        <taxon>Microctonus</taxon>
    </lineage>
</organism>
<feature type="compositionally biased region" description="Polar residues" evidence="1">
    <location>
        <begin position="678"/>
        <end position="691"/>
    </location>
</feature>
<feature type="compositionally biased region" description="Basic and acidic residues" evidence="1">
    <location>
        <begin position="666"/>
        <end position="675"/>
    </location>
</feature>
<evidence type="ECO:0000313" key="3">
    <source>
        <dbReference type="Proteomes" id="UP001168972"/>
    </source>
</evidence>
<feature type="region of interest" description="Disordered" evidence="1">
    <location>
        <begin position="598"/>
        <end position="648"/>
    </location>
</feature>
<feature type="compositionally biased region" description="Polar residues" evidence="1">
    <location>
        <begin position="632"/>
        <end position="648"/>
    </location>
</feature>
<evidence type="ECO:0000313" key="2">
    <source>
        <dbReference type="EMBL" id="KAK0183177.1"/>
    </source>
</evidence>
<protein>
    <submittedName>
        <fullName evidence="2">Uncharacterized protein</fullName>
    </submittedName>
</protein>
<proteinExistence type="predicted"/>
<sequence length="736" mass="81482">MTTPSPVEIISIDIAESVIKKNLINLPKSRVTTAAITATTAVTTVNTGDNTDYMRDKFTNVITDNGNKISTGIIKSSYPGQAKQIIATETGESQIFCEVGSLHDTGTNSQNNDCINDIVTNLETLKDNISNIKCECDDNTISEGNIEEVDGNLLSSISDSETIRPDIVNIDNSQTSQDDIGDSLKSEVNLINDEQNIIPSSFSAQKNIEVNFEKFSSSLSIAEETQKKFNEPLCIQTTLSQKSLMDLSTRHDEIDGKYRKSILTTRKIPNRGNNLTEQVVPKMNDAKDVKKQKAQKKVVKNFDSMPLKNDESCRKNYLGSLESINASKPTTLSKKSKSFEFIKTDFSLKEIDINEVDTTNSPQKSSSSTNITVNNDTNNPQHDNETIDELCSVCCYGKNQVSNKNLYTVHSNNSSPLELDSAECELCSSYNLQDNEIPPGEPQCELCEICGDVALDMDVVASSRPETDELIDARIFAGSRHVPLNVAKRKIASGLRLEGKIFDITDEDVDGEGADDNIQHSSYRGERLPSTSVEEYSADDSTLDDVEFEIENCGLDTGINQSSTKINPNEKALEKVEIMPSGRLKINKDNMESKRMIRGSSLITRNTVRPDSKRRYSSVDNLPSSKQRHIKSTTNESMRSRSNYQSKVAGSVDNIRVSRITKDSNRLRKSADDVAKGSQDTNECSGGSEKQLTVDKKIDEKDDEKTEEEHRVGTDTIKFIISKHGLKIISDKETSL</sequence>
<dbReference type="AlphaFoldDB" id="A0AA39L348"/>
<accession>A0AA39L348</accession>
<name>A0AA39L348_MICHY</name>